<gene>
    <name evidence="1" type="ORF">V473_20545</name>
</gene>
<accession>A0A0J7XQR5</accession>
<name>A0A0J7XQR5_9SPHN</name>
<reference evidence="1 2" key="1">
    <citation type="journal article" date="2015" name="G3 (Bethesda)">
        <title>Insights into Ongoing Evolution of the Hexachlorocyclohexane Catabolic Pathway from Comparative Genomics of Ten Sphingomonadaceae Strains.</title>
        <authorList>
            <person name="Pearce S.L."/>
            <person name="Oakeshott J.G."/>
            <person name="Pandey G."/>
        </authorList>
    </citation>
    <scope>NUCLEOTIDE SEQUENCE [LARGE SCALE GENOMIC DNA]</scope>
    <source>
        <strain evidence="1 2">LL01</strain>
    </source>
</reference>
<dbReference type="Proteomes" id="UP000052232">
    <property type="component" value="Unassembled WGS sequence"/>
</dbReference>
<dbReference type="PATRIC" id="fig|1420583.3.peg.3918"/>
<proteinExistence type="predicted"/>
<dbReference type="STRING" id="1420583.V473_20545"/>
<protein>
    <submittedName>
        <fullName evidence="1">Uncharacterized protein</fullName>
    </submittedName>
</protein>
<keyword evidence="2" id="KW-1185">Reference proteome</keyword>
<dbReference type="EMBL" id="JACT01000005">
    <property type="protein sequence ID" value="KMS53408.1"/>
    <property type="molecule type" value="Genomic_DNA"/>
</dbReference>
<evidence type="ECO:0000313" key="2">
    <source>
        <dbReference type="Proteomes" id="UP000052232"/>
    </source>
</evidence>
<sequence length="130" mass="13972">MMRQDEEGASIRPAERYLQGTFGHIDAADFLASGSVDEDLAVGDIDTLAWPPLNEAIAVERVREAQAAMVRRPLRENPPGGQDHAAVGWHIIPRVAPCHIAGEHLDEGGELIGGGVDLILELAIIPPVDR</sequence>
<evidence type="ECO:0000313" key="1">
    <source>
        <dbReference type="EMBL" id="KMS53408.1"/>
    </source>
</evidence>
<organism evidence="1 2">
    <name type="scientific">Sphingobium cupriresistens LL01</name>
    <dbReference type="NCBI Taxonomy" id="1420583"/>
    <lineage>
        <taxon>Bacteria</taxon>
        <taxon>Pseudomonadati</taxon>
        <taxon>Pseudomonadota</taxon>
        <taxon>Alphaproteobacteria</taxon>
        <taxon>Sphingomonadales</taxon>
        <taxon>Sphingomonadaceae</taxon>
        <taxon>Sphingobium</taxon>
    </lineage>
</organism>
<comment type="caution">
    <text evidence="1">The sequence shown here is derived from an EMBL/GenBank/DDBJ whole genome shotgun (WGS) entry which is preliminary data.</text>
</comment>
<dbReference type="AlphaFoldDB" id="A0A0J7XQR5"/>